<accession>A0ACB8RUR8</accession>
<comment type="caution">
    <text evidence="1">The sequence shown here is derived from an EMBL/GenBank/DDBJ whole genome shotgun (WGS) entry which is preliminary data.</text>
</comment>
<name>A0ACB8RUR8_9AGAM</name>
<proteinExistence type="predicted"/>
<dbReference type="EMBL" id="MU275906">
    <property type="protein sequence ID" value="KAI0047355.1"/>
    <property type="molecule type" value="Genomic_DNA"/>
</dbReference>
<gene>
    <name evidence="1" type="ORF">FA95DRAFT_1559196</name>
</gene>
<reference evidence="1" key="1">
    <citation type="submission" date="2021-02" db="EMBL/GenBank/DDBJ databases">
        <authorList>
            <consortium name="DOE Joint Genome Institute"/>
            <person name="Ahrendt S."/>
            <person name="Looney B.P."/>
            <person name="Miyauchi S."/>
            <person name="Morin E."/>
            <person name="Drula E."/>
            <person name="Courty P.E."/>
            <person name="Chicoki N."/>
            <person name="Fauchery L."/>
            <person name="Kohler A."/>
            <person name="Kuo A."/>
            <person name="Labutti K."/>
            <person name="Pangilinan J."/>
            <person name="Lipzen A."/>
            <person name="Riley R."/>
            <person name="Andreopoulos W."/>
            <person name="He G."/>
            <person name="Johnson J."/>
            <person name="Barry K.W."/>
            <person name="Grigoriev I.V."/>
            <person name="Nagy L."/>
            <person name="Hibbett D."/>
            <person name="Henrissat B."/>
            <person name="Matheny P.B."/>
            <person name="Labbe J."/>
            <person name="Martin F."/>
        </authorList>
    </citation>
    <scope>NUCLEOTIDE SEQUENCE</scope>
    <source>
        <strain evidence="1">FP105234-sp</strain>
    </source>
</reference>
<organism evidence="1 2">
    <name type="scientific">Auriscalpium vulgare</name>
    <dbReference type="NCBI Taxonomy" id="40419"/>
    <lineage>
        <taxon>Eukaryota</taxon>
        <taxon>Fungi</taxon>
        <taxon>Dikarya</taxon>
        <taxon>Basidiomycota</taxon>
        <taxon>Agaricomycotina</taxon>
        <taxon>Agaricomycetes</taxon>
        <taxon>Russulales</taxon>
        <taxon>Auriscalpiaceae</taxon>
        <taxon>Auriscalpium</taxon>
    </lineage>
</organism>
<dbReference type="Proteomes" id="UP000814033">
    <property type="component" value="Unassembled WGS sequence"/>
</dbReference>
<evidence type="ECO:0000313" key="2">
    <source>
        <dbReference type="Proteomes" id="UP000814033"/>
    </source>
</evidence>
<evidence type="ECO:0000313" key="1">
    <source>
        <dbReference type="EMBL" id="KAI0047355.1"/>
    </source>
</evidence>
<sequence length="446" mass="50215">MRDQLCLLCAIRPREGPGVLLFEHDIYKTVRAMSENMAINPPSDEIAAALVDALHLAVAPDGEITYSERPDWFPDGDWPGFENSIAIGHFDEDGPELWRYDLATRVSRCRNGKDVQVRLVEVDMALSGVFRTLHIIGADGAEEDEDEVDSDTIIAEAPNFAVHEGCYRCLEAWSRVSGRPRNGLSLPGELYELVNSGQYQIVSRTGLLPGLRYAGMRKTLNQFQDSVLGTTQPGVTYTSYALEAGLRGKDLMPAIVQDFKGWRFMRPDVWPKPPPQIPSMFTSYAVEPSDLLQQPILLRLPHELFLIVVDHLHLAGFMALSATSKSVRAVLSSPHVVNRFFRSEVVSPHGRLHWILPLRSVRNEVERCHSTAAKWISSEDPQNATGAHGPFGSPDFPYGPFVRACLARSNSSMRNRERIWGMVKQVEKMWSAYRKHGYKVDRFYHD</sequence>
<reference evidence="1" key="2">
    <citation type="journal article" date="2022" name="New Phytol.">
        <title>Evolutionary transition to the ectomycorrhizal habit in the genomes of a hyperdiverse lineage of mushroom-forming fungi.</title>
        <authorList>
            <person name="Looney B."/>
            <person name="Miyauchi S."/>
            <person name="Morin E."/>
            <person name="Drula E."/>
            <person name="Courty P.E."/>
            <person name="Kohler A."/>
            <person name="Kuo A."/>
            <person name="LaButti K."/>
            <person name="Pangilinan J."/>
            <person name="Lipzen A."/>
            <person name="Riley R."/>
            <person name="Andreopoulos W."/>
            <person name="He G."/>
            <person name="Johnson J."/>
            <person name="Nolan M."/>
            <person name="Tritt A."/>
            <person name="Barry K.W."/>
            <person name="Grigoriev I.V."/>
            <person name="Nagy L.G."/>
            <person name="Hibbett D."/>
            <person name="Henrissat B."/>
            <person name="Matheny P.B."/>
            <person name="Labbe J."/>
            <person name="Martin F.M."/>
        </authorList>
    </citation>
    <scope>NUCLEOTIDE SEQUENCE</scope>
    <source>
        <strain evidence="1">FP105234-sp</strain>
    </source>
</reference>
<keyword evidence="2" id="KW-1185">Reference proteome</keyword>
<protein>
    <submittedName>
        <fullName evidence="1">Uncharacterized protein</fullName>
    </submittedName>
</protein>